<reference evidence="3" key="1">
    <citation type="submission" date="2020-01" db="EMBL/GenBank/DDBJ databases">
        <title>Whole-genome sequencing for Comamonas testosteroni.</title>
        <authorList>
            <person name="Qin Y."/>
            <person name="Rui Y."/>
        </authorList>
    </citation>
    <scope>NUCLEOTIDE SEQUENCE</scope>
    <source>
        <strain evidence="3">NFYY023</strain>
        <plasmid evidence="3">pNFYY023-1</plasmid>
    </source>
</reference>
<protein>
    <submittedName>
        <fullName evidence="3">AraC family transcriptional regulator</fullName>
    </submittedName>
</protein>
<geneLocation type="plasmid" evidence="3">
    <name>pNFYY023-1</name>
</geneLocation>
<sequence>MFFSGNLCTLTQGSEADGLKQGTMHLLSRGELQLTRKGFAPLNVRAPSVLLLPRALEHWVQGSGPQGVDLMCATLSELAPPLDMILPDVTVIDLTATSSLQRPVELLFEEAEARAFGYRAAIDRLLQYTFVVLVRHLIDRQLLSGGVLEAMVDSRLGVVLSMLHESPEHDWTTDPTSGSMP</sequence>
<dbReference type="InterPro" id="IPR032783">
    <property type="entry name" value="AraC_lig"/>
</dbReference>
<dbReference type="GO" id="GO:0003677">
    <property type="term" value="F:DNA binding"/>
    <property type="evidence" value="ECO:0007669"/>
    <property type="project" value="UniProtKB-KW"/>
</dbReference>
<dbReference type="AlphaFoldDB" id="A0A6H1Q1W2"/>
<name>A0A6H1Q1W2_COMTE</name>
<keyword evidence="1" id="KW-0238">DNA-binding</keyword>
<evidence type="ECO:0000259" key="2">
    <source>
        <dbReference type="Pfam" id="PF12852"/>
    </source>
</evidence>
<organism evidence="3">
    <name type="scientific">Comamonas testosteroni</name>
    <name type="common">Pseudomonas testosteroni</name>
    <dbReference type="NCBI Taxonomy" id="285"/>
    <lineage>
        <taxon>Bacteria</taxon>
        <taxon>Pseudomonadati</taxon>
        <taxon>Pseudomonadota</taxon>
        <taxon>Betaproteobacteria</taxon>
        <taxon>Burkholderiales</taxon>
        <taxon>Comamonadaceae</taxon>
        <taxon>Comamonas</taxon>
    </lineage>
</organism>
<accession>A0A6H1Q1W2</accession>
<proteinExistence type="predicted"/>
<dbReference type="Pfam" id="PF12852">
    <property type="entry name" value="Cupin_6"/>
    <property type="match status" value="1"/>
</dbReference>
<feature type="domain" description="AraC-type transcription regulator ligand-binding" evidence="2">
    <location>
        <begin position="2"/>
        <end position="139"/>
    </location>
</feature>
<dbReference type="EMBL" id="MT011984">
    <property type="protein sequence ID" value="QIZ20119.1"/>
    <property type="molecule type" value="Genomic_DNA"/>
</dbReference>
<keyword evidence="3" id="KW-0614">Plasmid</keyword>
<evidence type="ECO:0000256" key="1">
    <source>
        <dbReference type="ARBA" id="ARBA00023125"/>
    </source>
</evidence>
<evidence type="ECO:0000313" key="3">
    <source>
        <dbReference type="EMBL" id="QIZ20119.1"/>
    </source>
</evidence>